<dbReference type="Gene3D" id="3.20.20.370">
    <property type="entry name" value="Glycoside hydrolase/deacetylase"/>
    <property type="match status" value="1"/>
</dbReference>
<dbReference type="InterPro" id="IPR011330">
    <property type="entry name" value="Glyco_hydro/deAcase_b/a-brl"/>
</dbReference>
<dbReference type="PANTHER" id="PTHR35882:SF2">
    <property type="entry name" value="PELA"/>
    <property type="match status" value="1"/>
</dbReference>
<proteinExistence type="predicted"/>
<reference evidence="3" key="1">
    <citation type="submission" date="2022-08" db="EMBL/GenBank/DDBJ databases">
        <title>Genomic Encyclopedia of Type Strains, Phase III (KMG-III): the genomes of soil and plant-associated and newly described type strains.</title>
        <authorList>
            <person name="Whitman W."/>
        </authorList>
    </citation>
    <scope>NUCLEOTIDE SEQUENCE</scope>
    <source>
        <strain evidence="3">HMT 1</strain>
    </source>
</reference>
<dbReference type="Gene3D" id="3.20.20.70">
    <property type="entry name" value="Aldolase class I"/>
    <property type="match status" value="1"/>
</dbReference>
<sequence length="938" mass="104596">MTRLSLGLVWLAVLGWLTQGTAVAADAAVSAASPSVAFYYGNSLPTEILNQYDWVVLEAAHADERDLREIRRYGAEVFAYVSVGEAEAWRQDTGHLPDSLRLGKNKAWNSEVMDLTHPAWREYLLEERVRPLWEAGHRGLFLDTLDSFHLFLEKEADIEAQWQALTGFIRTLREEFPDIQLILNRGFPILDEVHDDIRAVAAESLYQRWDAEREKYTDVPEADRDYLLNELQSVRNDYGLPAISIDYLPPSERDKARTTARRIAENGIIPWVSTPALDQAGIGLIEPLPRRVLVMYNAAELENGDLANSSGHLYLAAPLEYLGYGAEYVDVGGPLPSDTLAGRYAGIVSWFNEEIADAGRYREWLLRQMDNGVPVALFGDPGISLTGELAQAMSIEPTPPLKTGPASIVRHDDMVGFEGMPASNIVEPTGVNITRDDVEAHVVMRDAAGTEYTPVLSGDWGGLASYGWLIEQGMPGQERWLLDPFRFLRTALQLPDMPVADATTENGSRYLITHIDGDGMVSQADLPGTPYNGQVILDRILERYRVPTTVSIIQGETGPEGLYPEQSQTVEAIARKIFQLSWVEIATHTFSHPFEWHSLEQGVVSGEGQTSAGFNYNLPIPGYHYSLEKEIAGSTQYINEQLAPVDKKTRVVLWTGDAQPSAEALAIAEREGLLNLNGGNTSATNDNPSLTAVSPMLRPQGEYLQVYAPQINENVYTNDMTAPLWGYRRVIETYQITNQPRRLKPINIYYHFYSAGSPALLSALHEVYGYALEQEILPVYVSTYSRAAQNWYHLGIARRLLDESWQITGAEANRTLRLPASLGWPDLQRSQGVAGVRDLEQGRYVALTGEPRVRLVLQSQPTDKPHLVRANGRIVKWQQDGKRIEVRLQSEVVPLEVELGGVDGCRVDADKARQQRRGDHLILAYKTPDSGLIEMHCG</sequence>
<gene>
    <name evidence="3" type="ORF">J2T55_001020</name>
</gene>
<dbReference type="RefSeq" id="WP_259054618.1">
    <property type="nucleotide sequence ID" value="NZ_JANUCT010000005.1"/>
</dbReference>
<accession>A0AAE3L5A9</accession>
<organism evidence="3 4">
    <name type="scientific">Methylohalomonas lacus</name>
    <dbReference type="NCBI Taxonomy" id="398773"/>
    <lineage>
        <taxon>Bacteria</taxon>
        <taxon>Pseudomonadati</taxon>
        <taxon>Pseudomonadota</taxon>
        <taxon>Gammaproteobacteria</taxon>
        <taxon>Methylohalomonadales</taxon>
        <taxon>Methylohalomonadaceae</taxon>
        <taxon>Methylohalomonas</taxon>
    </lineage>
</organism>
<evidence type="ECO:0000313" key="3">
    <source>
        <dbReference type="EMBL" id="MCS3903012.1"/>
    </source>
</evidence>
<keyword evidence="4" id="KW-1185">Reference proteome</keyword>
<evidence type="ECO:0000313" key="4">
    <source>
        <dbReference type="Proteomes" id="UP001204445"/>
    </source>
</evidence>
<comment type="caution">
    <text evidence="3">The sequence shown here is derived from an EMBL/GenBank/DDBJ whole genome shotgun (WGS) entry which is preliminary data.</text>
</comment>
<dbReference type="SUPFAM" id="SSF51445">
    <property type="entry name" value="(Trans)glycosidases"/>
    <property type="match status" value="1"/>
</dbReference>
<dbReference type="Proteomes" id="UP001204445">
    <property type="component" value="Unassembled WGS sequence"/>
</dbReference>
<feature type="chain" id="PRO_5042262093" description="Glycoside-hydrolase family GH114 TIM-barrel domain-containing protein" evidence="1">
    <location>
        <begin position="25"/>
        <end position="938"/>
    </location>
</feature>
<protein>
    <recommendedName>
        <fullName evidence="2">Glycoside-hydrolase family GH114 TIM-barrel domain-containing protein</fullName>
    </recommendedName>
</protein>
<dbReference type="EMBL" id="JANUCT010000005">
    <property type="protein sequence ID" value="MCS3903012.1"/>
    <property type="molecule type" value="Genomic_DNA"/>
</dbReference>
<evidence type="ECO:0000259" key="2">
    <source>
        <dbReference type="Pfam" id="PF03537"/>
    </source>
</evidence>
<dbReference type="Pfam" id="PF03537">
    <property type="entry name" value="Glyco_hydro_114"/>
    <property type="match status" value="1"/>
</dbReference>
<dbReference type="InterPro" id="IPR017853">
    <property type="entry name" value="GH"/>
</dbReference>
<feature type="domain" description="Glycoside-hydrolase family GH114 TIM-barrel" evidence="2">
    <location>
        <begin position="50"/>
        <end position="279"/>
    </location>
</feature>
<dbReference type="CDD" id="cd10922">
    <property type="entry name" value="CE4_PelA_like_C"/>
    <property type="match status" value="1"/>
</dbReference>
<dbReference type="PIRSF" id="PIRSF029570">
    <property type="entry name" value="UCP029570"/>
    <property type="match status" value="1"/>
</dbReference>
<name>A0AAE3L5A9_9GAMM</name>
<dbReference type="GO" id="GO:0005975">
    <property type="term" value="P:carbohydrate metabolic process"/>
    <property type="evidence" value="ECO:0007669"/>
    <property type="project" value="InterPro"/>
</dbReference>
<dbReference type="AlphaFoldDB" id="A0AAE3L5A9"/>
<dbReference type="InterPro" id="IPR016925">
    <property type="entry name" value="UCP029570"/>
</dbReference>
<dbReference type="InterPro" id="IPR004352">
    <property type="entry name" value="GH114_TIM-barrel"/>
</dbReference>
<dbReference type="InterPro" id="IPR013785">
    <property type="entry name" value="Aldolase_TIM"/>
</dbReference>
<dbReference type="InterPro" id="IPR016062">
    <property type="entry name" value="TM1410-rel"/>
</dbReference>
<dbReference type="PRINTS" id="PR01545">
    <property type="entry name" value="THEMAYE10DUF"/>
</dbReference>
<dbReference type="PANTHER" id="PTHR35882">
    <property type="entry name" value="PELA"/>
    <property type="match status" value="1"/>
</dbReference>
<feature type="signal peptide" evidence="1">
    <location>
        <begin position="1"/>
        <end position="24"/>
    </location>
</feature>
<dbReference type="SUPFAM" id="SSF88713">
    <property type="entry name" value="Glycoside hydrolase/deacetylase"/>
    <property type="match status" value="1"/>
</dbReference>
<evidence type="ECO:0000256" key="1">
    <source>
        <dbReference type="SAM" id="SignalP"/>
    </source>
</evidence>
<keyword evidence="1" id="KW-0732">Signal</keyword>